<protein>
    <recommendedName>
        <fullName evidence="3">DUF5655 domain-containing protein</fullName>
    </recommendedName>
</protein>
<dbReference type="Proteomes" id="UP001226389">
    <property type="component" value="Unassembled WGS sequence"/>
</dbReference>
<organism evidence="1 2">
    <name type="scientific">Pseudarthrobacter defluvii</name>
    <dbReference type="NCBI Taxonomy" id="410837"/>
    <lineage>
        <taxon>Bacteria</taxon>
        <taxon>Bacillati</taxon>
        <taxon>Actinomycetota</taxon>
        <taxon>Actinomycetes</taxon>
        <taxon>Micrococcales</taxon>
        <taxon>Micrococcaceae</taxon>
        <taxon>Pseudarthrobacter</taxon>
    </lineage>
</organism>
<keyword evidence="2" id="KW-1185">Reference proteome</keyword>
<reference evidence="1 2" key="1">
    <citation type="submission" date="2023-07" db="EMBL/GenBank/DDBJ databases">
        <title>Sorghum-associated microbial communities from plants grown in Nebraska, USA.</title>
        <authorList>
            <person name="Schachtman D."/>
        </authorList>
    </citation>
    <scope>NUCLEOTIDE SEQUENCE [LARGE SCALE GENOMIC DNA]</scope>
    <source>
        <strain evidence="1 2">DS994</strain>
    </source>
</reference>
<dbReference type="RefSeq" id="WP_307489436.1">
    <property type="nucleotide sequence ID" value="NZ_JAUSSY010000005.1"/>
</dbReference>
<evidence type="ECO:0000313" key="1">
    <source>
        <dbReference type="EMBL" id="MDQ0118426.1"/>
    </source>
</evidence>
<accession>A0ABT9UFL9</accession>
<name>A0ABT9UFL9_9MICC</name>
<sequence length="211" mass="24001">MRDADSTFTPDFSSSKALTNAATGPGTWQHMVDSNKELLIKKTGQDTDYWVAHAREEGISTDAELREWMREKFGVTGYAQYAVSWEMFGYPDFMLQEADQLLDGQYAAYAHLRPIADAVLAWACVTPTVYIQMRKGFVSLHSPRRKFAQITRSTNNIVDVTLRLQAEADGRVERVRTRPDDPFTLRIRLTSPEQVDDEFRAILTTALEQNS</sequence>
<comment type="caution">
    <text evidence="1">The sequence shown here is derived from an EMBL/GenBank/DDBJ whole genome shotgun (WGS) entry which is preliminary data.</text>
</comment>
<evidence type="ECO:0000313" key="2">
    <source>
        <dbReference type="Proteomes" id="UP001226389"/>
    </source>
</evidence>
<gene>
    <name evidence="1" type="ORF">J2T22_001604</name>
</gene>
<evidence type="ECO:0008006" key="3">
    <source>
        <dbReference type="Google" id="ProtNLM"/>
    </source>
</evidence>
<proteinExistence type="predicted"/>
<dbReference type="EMBL" id="JAUSSY010000005">
    <property type="protein sequence ID" value="MDQ0118426.1"/>
    <property type="molecule type" value="Genomic_DNA"/>
</dbReference>